<dbReference type="EMBL" id="SMLW01000580">
    <property type="protein sequence ID" value="MTI26415.1"/>
    <property type="molecule type" value="Genomic_DNA"/>
</dbReference>
<proteinExistence type="predicted"/>
<sequence length="241" mass="27319">MLKKSIILLSVLAIGAFILYKWYDEPLPEGNEGPEAEQLADKMLTAVNYEAWDSTVAVKWSFYRGHDFIWDKSRDLVQVKWDNMRVLLNTTDQSGKAYEKETLLSGKEAENALQKAWEYFANDSFWLAAPFKVKDPGTKRSLVKTEHGDALLVQYTSGGVTPGDSYLWFLNEEGLPIAWKLWVKIIPLGGMRFSWDGWQTYPTGARISSFHHGVVNVEISGVELAMSTAELNKGQDPFKEM</sequence>
<organism evidence="1 2">
    <name type="scientific">Fulvivirga kasyanovii</name>
    <dbReference type="NCBI Taxonomy" id="396812"/>
    <lineage>
        <taxon>Bacteria</taxon>
        <taxon>Pseudomonadati</taxon>
        <taxon>Bacteroidota</taxon>
        <taxon>Cytophagia</taxon>
        <taxon>Cytophagales</taxon>
        <taxon>Fulvivirgaceae</taxon>
        <taxon>Fulvivirga</taxon>
    </lineage>
</organism>
<protein>
    <submittedName>
        <fullName evidence="1">Uncharacterized protein</fullName>
    </submittedName>
</protein>
<evidence type="ECO:0000313" key="1">
    <source>
        <dbReference type="EMBL" id="MTI26415.1"/>
    </source>
</evidence>
<gene>
    <name evidence="1" type="ORF">E1163_15765</name>
</gene>
<dbReference type="Proteomes" id="UP000798808">
    <property type="component" value="Unassembled WGS sequence"/>
</dbReference>
<comment type="caution">
    <text evidence="1">The sequence shown here is derived from an EMBL/GenBank/DDBJ whole genome shotgun (WGS) entry which is preliminary data.</text>
</comment>
<dbReference type="RefSeq" id="WP_155173429.1">
    <property type="nucleotide sequence ID" value="NZ_BAAAFL010000012.1"/>
</dbReference>
<accession>A0ABW9RTV3</accession>
<keyword evidence="2" id="KW-1185">Reference proteome</keyword>
<reference evidence="1 2" key="1">
    <citation type="submission" date="2019-02" db="EMBL/GenBank/DDBJ databases">
        <authorList>
            <person name="Goldberg S.R."/>
            <person name="Haltli B.A."/>
            <person name="Correa H."/>
            <person name="Russell K.G."/>
        </authorList>
    </citation>
    <scope>NUCLEOTIDE SEQUENCE [LARGE SCALE GENOMIC DNA]</scope>
    <source>
        <strain evidence="1 2">JCM 16186</strain>
    </source>
</reference>
<name>A0ABW9RTV3_9BACT</name>
<evidence type="ECO:0000313" key="2">
    <source>
        <dbReference type="Proteomes" id="UP000798808"/>
    </source>
</evidence>